<proteinExistence type="predicted"/>
<accession>A0ABT1MJ17</accession>
<reference evidence="1 2" key="1">
    <citation type="submission" date="2022-07" db="EMBL/GenBank/DDBJ databases">
        <title>Fecal culturing of patients with breast cancer.</title>
        <authorList>
            <person name="Teng N.M.Y."/>
            <person name="Kiu R."/>
            <person name="Evans R."/>
            <person name="Baker D.J."/>
            <person name="Zenner C."/>
            <person name="Robinson S.D."/>
            <person name="Hall L.J."/>
        </authorList>
    </citation>
    <scope>NUCLEOTIDE SEQUENCE [LARGE SCALE GENOMIC DNA]</scope>
    <source>
        <strain evidence="1 2">LH1063</strain>
    </source>
</reference>
<protein>
    <submittedName>
        <fullName evidence="1">DUF4270 domain-containing protein</fullName>
    </submittedName>
</protein>
<sequence length="431" mass="48897">MKNVLFIFLIFLFFACNKERDHYIYEYIEINVHNLTTSTIKLDSFPTSQGKARYGLLMGRIDDPVTGITIATPYYVITPNGLPDIDQQCVYDSISFFSTYNNARWGNFTVLQTFHLYRLTGLPLLNPKDGLIYNNYTVSHYPEPLGSYTTWPTTEKLNKFRFRLDDVTGNDLFLKLQNKDEIIRSPQKFIEYFKGIMLASDPLNNCILNFASAVNSLGIDIHYHRGSESRVYTFSPDENDFSRYAFSNIVNNADGTPYAILTKQSDNLPFVSAKRPGAINGQAVLQGGSGYLIKMKLPISPLYSVDNKKISKTEIVLKPQKQESIPLSYSNTMPSTLFLYKPGTDNKILSTITDKTGNPVKGRYIHNSGNREEGCYIIDITDYYLSLCQQSDDKNENYVLAGIPLSEMASNFSRLAIDELPILKVYYGDSK</sequence>
<gene>
    <name evidence="1" type="ORF">NMU02_10970</name>
</gene>
<organism evidence="1 2">
    <name type="scientific">Coprobacter tertius</name>
    <dbReference type="NCBI Taxonomy" id="2944915"/>
    <lineage>
        <taxon>Bacteria</taxon>
        <taxon>Pseudomonadati</taxon>
        <taxon>Bacteroidota</taxon>
        <taxon>Bacteroidia</taxon>
        <taxon>Bacteroidales</taxon>
        <taxon>Barnesiellaceae</taxon>
        <taxon>Coprobacter</taxon>
    </lineage>
</organism>
<name>A0ABT1MJ17_9BACT</name>
<dbReference type="EMBL" id="JANDHW010000012">
    <property type="protein sequence ID" value="MCP9612613.1"/>
    <property type="molecule type" value="Genomic_DNA"/>
</dbReference>
<evidence type="ECO:0000313" key="1">
    <source>
        <dbReference type="EMBL" id="MCP9612613.1"/>
    </source>
</evidence>
<dbReference type="Proteomes" id="UP001205603">
    <property type="component" value="Unassembled WGS sequence"/>
</dbReference>
<dbReference type="RefSeq" id="WP_255027943.1">
    <property type="nucleotide sequence ID" value="NZ_JANDHW010000012.1"/>
</dbReference>
<evidence type="ECO:0000313" key="2">
    <source>
        <dbReference type="Proteomes" id="UP001205603"/>
    </source>
</evidence>
<dbReference type="PROSITE" id="PS51257">
    <property type="entry name" value="PROKAR_LIPOPROTEIN"/>
    <property type="match status" value="1"/>
</dbReference>
<comment type="caution">
    <text evidence="1">The sequence shown here is derived from an EMBL/GenBank/DDBJ whole genome shotgun (WGS) entry which is preliminary data.</text>
</comment>
<keyword evidence="2" id="KW-1185">Reference proteome</keyword>